<protein>
    <recommendedName>
        <fullName evidence="4">Glycosylphosphatidylinositol anchor attachment 1 protein</fullName>
    </recommendedName>
</protein>
<dbReference type="PANTHER" id="PTHR13304:SF0">
    <property type="entry name" value="GLYCOSYLPHOSPHATIDYLINOSITOL ANCHOR ATTACHMENT 1 PROTEIN"/>
    <property type="match status" value="1"/>
</dbReference>
<feature type="transmembrane region" description="Helical" evidence="1">
    <location>
        <begin position="621"/>
        <end position="640"/>
    </location>
</feature>
<feature type="transmembrane region" description="Helical" evidence="1">
    <location>
        <begin position="475"/>
        <end position="500"/>
    </location>
</feature>
<evidence type="ECO:0000256" key="1">
    <source>
        <dbReference type="SAM" id="Phobius"/>
    </source>
</evidence>
<organism evidence="2 3">
    <name type="scientific">Riccia sorocarpa</name>
    <dbReference type="NCBI Taxonomy" id="122646"/>
    <lineage>
        <taxon>Eukaryota</taxon>
        <taxon>Viridiplantae</taxon>
        <taxon>Streptophyta</taxon>
        <taxon>Embryophyta</taxon>
        <taxon>Marchantiophyta</taxon>
        <taxon>Marchantiopsida</taxon>
        <taxon>Marchantiidae</taxon>
        <taxon>Marchantiales</taxon>
        <taxon>Ricciaceae</taxon>
        <taxon>Riccia</taxon>
    </lineage>
</organism>
<feature type="transmembrane region" description="Helical" evidence="1">
    <location>
        <begin position="29"/>
        <end position="55"/>
    </location>
</feature>
<feature type="transmembrane region" description="Helical" evidence="1">
    <location>
        <begin position="596"/>
        <end position="615"/>
    </location>
</feature>
<evidence type="ECO:0000313" key="3">
    <source>
        <dbReference type="Proteomes" id="UP001633002"/>
    </source>
</evidence>
<name>A0ABD3G9I9_9MARC</name>
<keyword evidence="1" id="KW-0812">Transmembrane</keyword>
<feature type="transmembrane region" description="Helical" evidence="1">
    <location>
        <begin position="707"/>
        <end position="727"/>
    </location>
</feature>
<proteinExistence type="predicted"/>
<evidence type="ECO:0000313" key="2">
    <source>
        <dbReference type="EMBL" id="KAL3675795.1"/>
    </source>
</evidence>
<gene>
    <name evidence="2" type="ORF">R1sor_025743</name>
</gene>
<dbReference type="EMBL" id="JBJQOH010000008">
    <property type="protein sequence ID" value="KAL3675795.1"/>
    <property type="molecule type" value="Genomic_DNA"/>
</dbReference>
<dbReference type="Pfam" id="PF04114">
    <property type="entry name" value="Gaa1"/>
    <property type="match status" value="1"/>
</dbReference>
<feature type="transmembrane region" description="Helical" evidence="1">
    <location>
        <begin position="652"/>
        <end position="674"/>
    </location>
</feature>
<sequence>MESEAVEEKADKVVVTLKPRPLVRLGRQLILHVNIISILCYVAGVVGILILPFLAKNTYISENALMPGSAHSAFNNFDSIYARSSAEELLELASQNPDVQRTISRWIIQEMLGVGADCYIHPFNSPAPAFSSTRFPKSSGHFKWTTAANSSFSEDEGQQQTTSGVNVVGIIRAPQGAGNEAVVLVTPYDSAAFEQESAWTLGMGVALFRELSQALWLARDVVWLVADSKYGAYPAVDSWLKEYHSPSISQTSTYDKMTLDWLEKILSEDGQSSKEVIHSQTLGDFKRAGTIASGLVYELNLGLRQGGKDTFTVWAEGPNGQMPNLDFINIVNSIAVYRESLQLRLETLHGIKNWAWLRGAGVSLEEIGKYARSVNPGWNFAMAASVYVDNMATLFSSMFFQVIGLPTGAHGAFRDYQIDAITLQFTVTKNGQDYLFSRIGRLLEGVLRSVNNLLEKWHQSFFLYFLSSPNRYISVLVYMIPLGLLLLGLPLQAAALCYPVKQTSKDAKDLAHSNLTSDGSGGWLEALVLVGAVQLWAFFSTLALFLISDMDSTAETKLLTWSVILVFSLMATFRVQRALAASINDESKGSGGNQNWATVKAVTIGFTCIGLAVMSTVNFPVSLIGALALVPMCIGVFPVERSWRYAQSQGRSALGVAALALGTLWTLAVSPLGLPVMLWSLYGHLLDITPGNVWNFAESLLQWRSALLPYLLVIHLPCSVLCLYILLSRLPTQRRRQ</sequence>
<accession>A0ABD3G9I9</accession>
<feature type="transmembrane region" description="Helical" evidence="1">
    <location>
        <begin position="521"/>
        <end position="546"/>
    </location>
</feature>
<dbReference type="PANTHER" id="PTHR13304">
    <property type="entry name" value="GLYCOSYLPHOSPHATIDYLINOSITOL ANCHOR ATTACHMENT 1 PROTEIN"/>
    <property type="match status" value="1"/>
</dbReference>
<dbReference type="PIRSF" id="PIRSF036762">
    <property type="entry name" value="GAA1"/>
    <property type="match status" value="1"/>
</dbReference>
<reference evidence="2 3" key="1">
    <citation type="submission" date="2024-09" db="EMBL/GenBank/DDBJ databases">
        <title>Chromosome-scale assembly of Riccia sorocarpa.</title>
        <authorList>
            <person name="Paukszto L."/>
        </authorList>
    </citation>
    <scope>NUCLEOTIDE SEQUENCE [LARGE SCALE GENOMIC DNA]</scope>
    <source>
        <strain evidence="2">LP-2024</strain>
        <tissue evidence="2">Aerial parts of the thallus</tissue>
    </source>
</reference>
<dbReference type="AlphaFoldDB" id="A0ABD3G9I9"/>
<comment type="caution">
    <text evidence="2">The sequence shown here is derived from an EMBL/GenBank/DDBJ whole genome shotgun (WGS) entry which is preliminary data.</text>
</comment>
<dbReference type="Proteomes" id="UP001633002">
    <property type="component" value="Unassembled WGS sequence"/>
</dbReference>
<keyword evidence="1" id="KW-0472">Membrane</keyword>
<evidence type="ECO:0008006" key="4">
    <source>
        <dbReference type="Google" id="ProtNLM"/>
    </source>
</evidence>
<keyword evidence="3" id="KW-1185">Reference proteome</keyword>
<keyword evidence="1" id="KW-1133">Transmembrane helix</keyword>
<feature type="transmembrane region" description="Helical" evidence="1">
    <location>
        <begin position="558"/>
        <end position="575"/>
    </location>
</feature>
<dbReference type="InterPro" id="IPR007246">
    <property type="entry name" value="Gaa1"/>
</dbReference>